<evidence type="ECO:0000313" key="7">
    <source>
        <dbReference type="Proteomes" id="UP001215151"/>
    </source>
</evidence>
<evidence type="ECO:0000256" key="3">
    <source>
        <dbReference type="RuleBase" id="RU000454"/>
    </source>
</evidence>
<dbReference type="GO" id="GO:0006508">
    <property type="term" value="P:proteolysis"/>
    <property type="evidence" value="ECO:0007669"/>
    <property type="project" value="UniProtKB-KW"/>
</dbReference>
<dbReference type="PANTHER" id="PTHR47966">
    <property type="entry name" value="BETA-SITE APP-CLEAVING ENZYME, ISOFORM A-RELATED"/>
    <property type="match status" value="1"/>
</dbReference>
<protein>
    <recommendedName>
        <fullName evidence="5">Peptidase A1 domain-containing protein</fullName>
    </recommendedName>
</protein>
<dbReference type="AlphaFoldDB" id="A0AAD7TQZ2"/>
<dbReference type="PRINTS" id="PR00792">
    <property type="entry name" value="PEPSIN"/>
</dbReference>
<name>A0AAD7TQZ2_9APHY</name>
<dbReference type="GO" id="GO:0004190">
    <property type="term" value="F:aspartic-type endopeptidase activity"/>
    <property type="evidence" value="ECO:0007669"/>
    <property type="project" value="UniProtKB-KW"/>
</dbReference>
<keyword evidence="3" id="KW-0645">Protease</keyword>
<comment type="caution">
    <text evidence="6">The sequence shown here is derived from an EMBL/GenBank/DDBJ whole genome shotgun (WGS) entry which is preliminary data.</text>
</comment>
<dbReference type="EMBL" id="JAPEVG010000209">
    <property type="protein sequence ID" value="KAJ8473810.1"/>
    <property type="molecule type" value="Genomic_DNA"/>
</dbReference>
<dbReference type="InterPro" id="IPR021109">
    <property type="entry name" value="Peptidase_aspartic_dom_sf"/>
</dbReference>
<sequence>MSLPKLLFFSALLLVLSYACDSVNVHAMPTAATPVSNNTITLPITKHFNFTGSAGKILQHDQARIRALHARGIASATGTAPPLTPDVGNIPIENALATYNVINHYVRHASQDLLIVDSGSANTWVGAEKPFVHTSTTRELPNSMSVVYGNGAWMSGMEYEDTVVLGSGMTVPGQYFGVASSTYHFEGFDGVLGLGPGDLTIGTLSPDKTSLILTVTDNLYFQDIISSYVLSISFEPPIDGPVVNGELTFGGTDPTKFVREILFAPITTASPSSSYFGVDQGVRYGFETLLSNNPGIFDTGTSLILLAADAFNNYISLAGAEYDSVTTLYRITPEGYENLQSLFFTINGVEFDFIPNAQIWPVRPDVEHNRGSNEYVYLIIGNLGTISGSGMDVVLGMMFIERFYTVFDLENRQVGLAATPFTGSITN</sequence>
<accession>A0AAD7TQZ2</accession>
<proteinExistence type="inferred from homology"/>
<keyword evidence="7" id="KW-1185">Reference proteome</keyword>
<dbReference type="CDD" id="cd05471">
    <property type="entry name" value="pepsin_like"/>
    <property type="match status" value="1"/>
</dbReference>
<evidence type="ECO:0000256" key="2">
    <source>
        <dbReference type="ARBA" id="ARBA00022750"/>
    </source>
</evidence>
<dbReference type="SUPFAM" id="SSF50630">
    <property type="entry name" value="Acid proteases"/>
    <property type="match status" value="1"/>
</dbReference>
<keyword evidence="2 3" id="KW-0064">Aspartyl protease</keyword>
<organism evidence="6 7">
    <name type="scientific">Trametes cubensis</name>
    <dbReference type="NCBI Taxonomy" id="1111947"/>
    <lineage>
        <taxon>Eukaryota</taxon>
        <taxon>Fungi</taxon>
        <taxon>Dikarya</taxon>
        <taxon>Basidiomycota</taxon>
        <taxon>Agaricomycotina</taxon>
        <taxon>Agaricomycetes</taxon>
        <taxon>Polyporales</taxon>
        <taxon>Polyporaceae</taxon>
        <taxon>Trametes</taxon>
    </lineage>
</organism>
<evidence type="ECO:0000313" key="6">
    <source>
        <dbReference type="EMBL" id="KAJ8473810.1"/>
    </source>
</evidence>
<feature type="signal peptide" evidence="4">
    <location>
        <begin position="1"/>
        <end position="22"/>
    </location>
</feature>
<dbReference type="PROSITE" id="PS00141">
    <property type="entry name" value="ASP_PROTEASE"/>
    <property type="match status" value="1"/>
</dbReference>
<gene>
    <name evidence="6" type="ORF">ONZ51_g7629</name>
</gene>
<keyword evidence="4" id="KW-0732">Signal</keyword>
<feature type="domain" description="Peptidase A1" evidence="5">
    <location>
        <begin position="99"/>
        <end position="417"/>
    </location>
</feature>
<dbReference type="InterPro" id="IPR034164">
    <property type="entry name" value="Pepsin-like_dom"/>
</dbReference>
<dbReference type="PROSITE" id="PS51767">
    <property type="entry name" value="PEPTIDASE_A1"/>
    <property type="match status" value="1"/>
</dbReference>
<evidence type="ECO:0000256" key="1">
    <source>
        <dbReference type="ARBA" id="ARBA00007447"/>
    </source>
</evidence>
<dbReference type="InterPro" id="IPR001461">
    <property type="entry name" value="Aspartic_peptidase_A1"/>
</dbReference>
<dbReference type="InterPro" id="IPR001969">
    <property type="entry name" value="Aspartic_peptidase_AS"/>
</dbReference>
<evidence type="ECO:0000259" key="5">
    <source>
        <dbReference type="PROSITE" id="PS51767"/>
    </source>
</evidence>
<dbReference type="PROSITE" id="PS51257">
    <property type="entry name" value="PROKAR_LIPOPROTEIN"/>
    <property type="match status" value="1"/>
</dbReference>
<reference evidence="6" key="1">
    <citation type="submission" date="2022-11" db="EMBL/GenBank/DDBJ databases">
        <title>Genome Sequence of Cubamyces cubensis.</title>
        <authorList>
            <person name="Buettner E."/>
        </authorList>
    </citation>
    <scope>NUCLEOTIDE SEQUENCE</scope>
    <source>
        <strain evidence="6">MPL-01</strain>
    </source>
</reference>
<dbReference type="Proteomes" id="UP001215151">
    <property type="component" value="Unassembled WGS sequence"/>
</dbReference>
<dbReference type="Gene3D" id="2.40.70.10">
    <property type="entry name" value="Acid Proteases"/>
    <property type="match status" value="2"/>
</dbReference>
<dbReference type="Pfam" id="PF00026">
    <property type="entry name" value="Asp"/>
    <property type="match status" value="1"/>
</dbReference>
<feature type="chain" id="PRO_5042246797" description="Peptidase A1 domain-containing protein" evidence="4">
    <location>
        <begin position="23"/>
        <end position="427"/>
    </location>
</feature>
<dbReference type="InterPro" id="IPR033121">
    <property type="entry name" value="PEPTIDASE_A1"/>
</dbReference>
<evidence type="ECO:0000256" key="4">
    <source>
        <dbReference type="SAM" id="SignalP"/>
    </source>
</evidence>
<comment type="similarity">
    <text evidence="1 3">Belongs to the peptidase A1 family.</text>
</comment>
<keyword evidence="3" id="KW-0378">Hydrolase</keyword>
<dbReference type="PANTHER" id="PTHR47966:SF51">
    <property type="entry name" value="BETA-SITE APP-CLEAVING ENZYME, ISOFORM A-RELATED"/>
    <property type="match status" value="1"/>
</dbReference>